<evidence type="ECO:0000313" key="2">
    <source>
        <dbReference type="EMBL" id="TDQ36620.1"/>
    </source>
</evidence>
<gene>
    <name evidence="2" type="ORF">EV213_11784</name>
</gene>
<name>A0A4R6TSM1_9BACI</name>
<keyword evidence="3" id="KW-1185">Reference proteome</keyword>
<dbReference type="AlphaFoldDB" id="A0A4R6TSM1"/>
<protein>
    <submittedName>
        <fullName evidence="2">Pentapeptide repeat protein</fullName>
    </submittedName>
</protein>
<dbReference type="Gene3D" id="3.40.630.30">
    <property type="match status" value="1"/>
</dbReference>
<dbReference type="RefSeq" id="WP_133581656.1">
    <property type="nucleotide sequence ID" value="NZ_SNYJ01000017.1"/>
</dbReference>
<dbReference type="Pfam" id="PF00805">
    <property type="entry name" value="Pentapeptide"/>
    <property type="match status" value="1"/>
</dbReference>
<comment type="caution">
    <text evidence="2">The sequence shown here is derived from an EMBL/GenBank/DDBJ whole genome shotgun (WGS) entry which is preliminary data.</text>
</comment>
<dbReference type="GO" id="GO:0016747">
    <property type="term" value="F:acyltransferase activity, transferring groups other than amino-acyl groups"/>
    <property type="evidence" value="ECO:0007669"/>
    <property type="project" value="InterPro"/>
</dbReference>
<dbReference type="SUPFAM" id="SSF141571">
    <property type="entry name" value="Pentapeptide repeat-like"/>
    <property type="match status" value="1"/>
</dbReference>
<evidence type="ECO:0000313" key="3">
    <source>
        <dbReference type="Proteomes" id="UP000295632"/>
    </source>
</evidence>
<dbReference type="InterPro" id="IPR016181">
    <property type="entry name" value="Acyl_CoA_acyltransferase"/>
</dbReference>
<dbReference type="EMBL" id="SNYJ01000017">
    <property type="protein sequence ID" value="TDQ36620.1"/>
    <property type="molecule type" value="Genomic_DNA"/>
</dbReference>
<proteinExistence type="predicted"/>
<dbReference type="Proteomes" id="UP000295632">
    <property type="component" value="Unassembled WGS sequence"/>
</dbReference>
<reference evidence="2 3" key="1">
    <citation type="submission" date="2019-03" db="EMBL/GenBank/DDBJ databases">
        <title>Genomic Encyclopedia of Type Strains, Phase IV (KMG-IV): sequencing the most valuable type-strain genomes for metagenomic binning, comparative biology and taxonomic classification.</title>
        <authorList>
            <person name="Goeker M."/>
        </authorList>
    </citation>
    <scope>NUCLEOTIDE SEQUENCE [LARGE SCALE GENOMIC DNA]</scope>
    <source>
        <strain evidence="2 3">DSM 28697</strain>
    </source>
</reference>
<dbReference type="InterPro" id="IPR000182">
    <property type="entry name" value="GNAT_dom"/>
</dbReference>
<dbReference type="InterPro" id="IPR001646">
    <property type="entry name" value="5peptide_repeat"/>
</dbReference>
<organism evidence="2 3">
    <name type="scientific">Aureibacillus halotolerans</name>
    <dbReference type="NCBI Taxonomy" id="1508390"/>
    <lineage>
        <taxon>Bacteria</taxon>
        <taxon>Bacillati</taxon>
        <taxon>Bacillota</taxon>
        <taxon>Bacilli</taxon>
        <taxon>Bacillales</taxon>
        <taxon>Bacillaceae</taxon>
        <taxon>Aureibacillus</taxon>
    </lineage>
</organism>
<dbReference type="Pfam" id="PF00583">
    <property type="entry name" value="Acetyltransf_1"/>
    <property type="match status" value="1"/>
</dbReference>
<dbReference type="PROSITE" id="PS51186">
    <property type="entry name" value="GNAT"/>
    <property type="match status" value="1"/>
</dbReference>
<accession>A0A4R6TSM1</accession>
<dbReference type="SUPFAM" id="SSF55729">
    <property type="entry name" value="Acyl-CoA N-acyltransferases (Nat)"/>
    <property type="match status" value="1"/>
</dbReference>
<dbReference type="Gene3D" id="2.160.20.80">
    <property type="entry name" value="E3 ubiquitin-protein ligase SopA"/>
    <property type="match status" value="1"/>
</dbReference>
<dbReference type="CDD" id="cd04301">
    <property type="entry name" value="NAT_SF"/>
    <property type="match status" value="1"/>
</dbReference>
<evidence type="ECO:0000259" key="1">
    <source>
        <dbReference type="PROSITE" id="PS51186"/>
    </source>
</evidence>
<sequence length="307" mass="35646">MKGKVQLVRANEDDAEAITKMMVSVENNERKRWYEDGDGPYIPGFDSVDMQKYHQWNEAYFKILFDGELSGVILISHTGREHARLDRLFIDPSWQDKGIGSTVITLIESMYPQVKLWTLDTFQKSTRNHHFYEKMGYKLAGEDEYERYYFKTIEEESHNQDEYTCDKNFNHHNFRHCNMQNVDFYSVNLQGAHYTNMNMSHVVYQNSNLSHNRYTNTNMSHSVFGDSNMNATEICHVSMAGAYLHDIKLGTGKDKIPLVMERCELMGSSILDSNLQNLSIVNCNLEGMTIDGIHVSELLEVYKKQQS</sequence>
<feature type="domain" description="N-acetyltransferase" evidence="1">
    <location>
        <begin position="5"/>
        <end position="154"/>
    </location>
</feature>
<dbReference type="OrthoDB" id="9786032at2"/>